<evidence type="ECO:0000313" key="2">
    <source>
        <dbReference type="Proteomes" id="UP001341840"/>
    </source>
</evidence>
<dbReference type="GO" id="GO:0004630">
    <property type="term" value="F:phospholipase D activity"/>
    <property type="evidence" value="ECO:0007669"/>
    <property type="project" value="UniProtKB-EC"/>
</dbReference>
<dbReference type="Proteomes" id="UP001341840">
    <property type="component" value="Unassembled WGS sequence"/>
</dbReference>
<keyword evidence="2" id="KW-1185">Reference proteome</keyword>
<dbReference type="SUPFAM" id="SSF49562">
    <property type="entry name" value="C2 domain (Calcium/lipid-binding domain, CaLB)"/>
    <property type="match status" value="1"/>
</dbReference>
<comment type="caution">
    <text evidence="1">The sequence shown here is derived from an EMBL/GenBank/DDBJ whole genome shotgun (WGS) entry which is preliminary data.</text>
</comment>
<reference evidence="1 2" key="1">
    <citation type="journal article" date="2023" name="Plants (Basel)">
        <title>Bridging the Gap: Combining Genomics and Transcriptomics Approaches to Understand Stylosanthes scabra, an Orphan Legume from the Brazilian Caatinga.</title>
        <authorList>
            <person name="Ferreira-Neto J.R.C."/>
            <person name="da Silva M.D."/>
            <person name="Binneck E."/>
            <person name="de Melo N.F."/>
            <person name="da Silva R.H."/>
            <person name="de Melo A.L.T.M."/>
            <person name="Pandolfi V."/>
            <person name="Bustamante F.O."/>
            <person name="Brasileiro-Vidal A.C."/>
            <person name="Benko-Iseppon A.M."/>
        </authorList>
    </citation>
    <scope>NUCLEOTIDE SEQUENCE [LARGE SCALE GENOMIC DNA]</scope>
    <source>
        <tissue evidence="1">Leaves</tissue>
    </source>
</reference>
<keyword evidence="1" id="KW-0378">Hydrolase</keyword>
<dbReference type="InterPro" id="IPR035892">
    <property type="entry name" value="C2_domain_sf"/>
</dbReference>
<dbReference type="EC" id="3.1.4.4" evidence="1"/>
<organism evidence="1 2">
    <name type="scientific">Stylosanthes scabra</name>
    <dbReference type="NCBI Taxonomy" id="79078"/>
    <lineage>
        <taxon>Eukaryota</taxon>
        <taxon>Viridiplantae</taxon>
        <taxon>Streptophyta</taxon>
        <taxon>Embryophyta</taxon>
        <taxon>Tracheophyta</taxon>
        <taxon>Spermatophyta</taxon>
        <taxon>Magnoliopsida</taxon>
        <taxon>eudicotyledons</taxon>
        <taxon>Gunneridae</taxon>
        <taxon>Pentapetalae</taxon>
        <taxon>rosids</taxon>
        <taxon>fabids</taxon>
        <taxon>Fabales</taxon>
        <taxon>Fabaceae</taxon>
        <taxon>Papilionoideae</taxon>
        <taxon>50 kb inversion clade</taxon>
        <taxon>dalbergioids sensu lato</taxon>
        <taxon>Dalbergieae</taxon>
        <taxon>Pterocarpus clade</taxon>
        <taxon>Stylosanthes</taxon>
    </lineage>
</organism>
<proteinExistence type="predicted"/>
<dbReference type="EMBL" id="JASCZI010212337">
    <property type="protein sequence ID" value="MED6199168.1"/>
    <property type="molecule type" value="Genomic_DNA"/>
</dbReference>
<evidence type="ECO:0000313" key="1">
    <source>
        <dbReference type="EMBL" id="MED6199168.1"/>
    </source>
</evidence>
<sequence>MEEGVLLHGDMDVTICPTSNLKAVIDNASVEIESRRVKDPSNPKQEEESFYIRCAHKASNIILTIRSERFHFVGRDVVIGYAQVPVKDVYEDIKNGGEVSKWVEIVDRAKKAHSWNSTDLFQATIL</sequence>
<gene>
    <name evidence="1" type="primary">PLDa1_1</name>
    <name evidence="1" type="ORF">PIB30_073365</name>
</gene>
<accession>A0ABU6XR70</accession>
<protein>
    <submittedName>
        <fullName evidence="1">Hydrolyzes glycerol-phospholipids at the terminal phosphodiesteric bond</fullName>
        <ecNumber evidence="1">3.1.4.4</ecNumber>
    </submittedName>
</protein>
<name>A0ABU6XR70_9FABA</name>